<organism evidence="2 3">
    <name type="scientific">Coprinopsis marcescibilis</name>
    <name type="common">Agaric fungus</name>
    <name type="synonym">Psathyrella marcescibilis</name>
    <dbReference type="NCBI Taxonomy" id="230819"/>
    <lineage>
        <taxon>Eukaryota</taxon>
        <taxon>Fungi</taxon>
        <taxon>Dikarya</taxon>
        <taxon>Basidiomycota</taxon>
        <taxon>Agaricomycotina</taxon>
        <taxon>Agaricomycetes</taxon>
        <taxon>Agaricomycetidae</taxon>
        <taxon>Agaricales</taxon>
        <taxon>Agaricineae</taxon>
        <taxon>Psathyrellaceae</taxon>
        <taxon>Coprinopsis</taxon>
    </lineage>
</organism>
<evidence type="ECO:0000256" key="1">
    <source>
        <dbReference type="SAM" id="MobiDB-lite"/>
    </source>
</evidence>
<reference evidence="2 3" key="1">
    <citation type="journal article" date="2019" name="Nat. Ecol. Evol.">
        <title>Megaphylogeny resolves global patterns of mushroom evolution.</title>
        <authorList>
            <person name="Varga T."/>
            <person name="Krizsan K."/>
            <person name="Foldi C."/>
            <person name="Dima B."/>
            <person name="Sanchez-Garcia M."/>
            <person name="Sanchez-Ramirez S."/>
            <person name="Szollosi G.J."/>
            <person name="Szarkandi J.G."/>
            <person name="Papp V."/>
            <person name="Albert L."/>
            <person name="Andreopoulos W."/>
            <person name="Angelini C."/>
            <person name="Antonin V."/>
            <person name="Barry K.W."/>
            <person name="Bougher N.L."/>
            <person name="Buchanan P."/>
            <person name="Buyck B."/>
            <person name="Bense V."/>
            <person name="Catcheside P."/>
            <person name="Chovatia M."/>
            <person name="Cooper J."/>
            <person name="Damon W."/>
            <person name="Desjardin D."/>
            <person name="Finy P."/>
            <person name="Geml J."/>
            <person name="Haridas S."/>
            <person name="Hughes K."/>
            <person name="Justo A."/>
            <person name="Karasinski D."/>
            <person name="Kautmanova I."/>
            <person name="Kiss B."/>
            <person name="Kocsube S."/>
            <person name="Kotiranta H."/>
            <person name="LaButti K.M."/>
            <person name="Lechner B.E."/>
            <person name="Liimatainen K."/>
            <person name="Lipzen A."/>
            <person name="Lukacs Z."/>
            <person name="Mihaltcheva S."/>
            <person name="Morgado L.N."/>
            <person name="Niskanen T."/>
            <person name="Noordeloos M.E."/>
            <person name="Ohm R.A."/>
            <person name="Ortiz-Santana B."/>
            <person name="Ovrebo C."/>
            <person name="Racz N."/>
            <person name="Riley R."/>
            <person name="Savchenko A."/>
            <person name="Shiryaev A."/>
            <person name="Soop K."/>
            <person name="Spirin V."/>
            <person name="Szebenyi C."/>
            <person name="Tomsovsky M."/>
            <person name="Tulloss R.E."/>
            <person name="Uehling J."/>
            <person name="Grigoriev I.V."/>
            <person name="Vagvolgyi C."/>
            <person name="Papp T."/>
            <person name="Martin F.M."/>
            <person name="Miettinen O."/>
            <person name="Hibbett D.S."/>
            <person name="Nagy L.G."/>
        </authorList>
    </citation>
    <scope>NUCLEOTIDE SEQUENCE [LARGE SCALE GENOMIC DNA]</scope>
    <source>
        <strain evidence="2 3">CBS 121175</strain>
    </source>
</reference>
<name>A0A5C3KXY6_COPMA</name>
<evidence type="ECO:0000313" key="3">
    <source>
        <dbReference type="Proteomes" id="UP000307440"/>
    </source>
</evidence>
<accession>A0A5C3KXY6</accession>
<keyword evidence="3" id="KW-1185">Reference proteome</keyword>
<proteinExistence type="predicted"/>
<dbReference type="EMBL" id="ML210186">
    <property type="protein sequence ID" value="TFK25426.1"/>
    <property type="molecule type" value="Genomic_DNA"/>
</dbReference>
<protein>
    <submittedName>
        <fullName evidence="2">Uncharacterized protein</fullName>
    </submittedName>
</protein>
<feature type="region of interest" description="Disordered" evidence="1">
    <location>
        <begin position="1"/>
        <end position="22"/>
    </location>
</feature>
<evidence type="ECO:0000313" key="2">
    <source>
        <dbReference type="EMBL" id="TFK25426.1"/>
    </source>
</evidence>
<dbReference type="AlphaFoldDB" id="A0A5C3KXY6"/>
<dbReference type="Proteomes" id="UP000307440">
    <property type="component" value="Unassembled WGS sequence"/>
</dbReference>
<gene>
    <name evidence="2" type="ORF">FA15DRAFT_668502</name>
</gene>
<sequence length="112" mass="12624">MARFPGSANTGNLPSLLSPSLGYRPQARQSTTHLYPNCQLIRQLDTCTCHLTGLVECVLRRIVGQSASNGEQGGHTSSEPPSQRELIQIVQRSYLDRQHHLVRNIRNRWYGQ</sequence>